<organism evidence="1 2">
    <name type="scientific">Caerostris extrusa</name>
    <name type="common">Bark spider</name>
    <name type="synonym">Caerostris bankana</name>
    <dbReference type="NCBI Taxonomy" id="172846"/>
    <lineage>
        <taxon>Eukaryota</taxon>
        <taxon>Metazoa</taxon>
        <taxon>Ecdysozoa</taxon>
        <taxon>Arthropoda</taxon>
        <taxon>Chelicerata</taxon>
        <taxon>Arachnida</taxon>
        <taxon>Araneae</taxon>
        <taxon>Araneomorphae</taxon>
        <taxon>Entelegynae</taxon>
        <taxon>Araneoidea</taxon>
        <taxon>Araneidae</taxon>
        <taxon>Caerostris</taxon>
    </lineage>
</organism>
<sequence>MGPVLPVTGIGGGTETFSIGNLSVECQQFIGNLLINLSSRYFEEVRVVLGRVALEVAFPRVAIVMATVA</sequence>
<evidence type="ECO:0000313" key="1">
    <source>
        <dbReference type="EMBL" id="GIY08131.1"/>
    </source>
</evidence>
<proteinExistence type="predicted"/>
<evidence type="ECO:0000313" key="2">
    <source>
        <dbReference type="Proteomes" id="UP001054945"/>
    </source>
</evidence>
<gene>
    <name evidence="1" type="ORF">CEXT_76391</name>
</gene>
<protein>
    <submittedName>
        <fullName evidence="1">Uncharacterized protein</fullName>
    </submittedName>
</protein>
<name>A0AAV4QGU7_CAEEX</name>
<dbReference type="Proteomes" id="UP001054945">
    <property type="component" value="Unassembled WGS sequence"/>
</dbReference>
<dbReference type="AlphaFoldDB" id="A0AAV4QGU7"/>
<accession>A0AAV4QGU7</accession>
<reference evidence="1 2" key="1">
    <citation type="submission" date="2021-06" db="EMBL/GenBank/DDBJ databases">
        <title>Caerostris extrusa draft genome.</title>
        <authorList>
            <person name="Kono N."/>
            <person name="Arakawa K."/>
        </authorList>
    </citation>
    <scope>NUCLEOTIDE SEQUENCE [LARGE SCALE GENOMIC DNA]</scope>
</reference>
<comment type="caution">
    <text evidence="1">The sequence shown here is derived from an EMBL/GenBank/DDBJ whole genome shotgun (WGS) entry which is preliminary data.</text>
</comment>
<keyword evidence="2" id="KW-1185">Reference proteome</keyword>
<dbReference type="EMBL" id="BPLR01006205">
    <property type="protein sequence ID" value="GIY08131.1"/>
    <property type="molecule type" value="Genomic_DNA"/>
</dbReference>